<dbReference type="InterPro" id="IPR011723">
    <property type="entry name" value="Znf/thioredoxin_put"/>
</dbReference>
<accession>A0A1X6ZGL1</accession>
<feature type="compositionally biased region" description="Basic and acidic residues" evidence="1">
    <location>
        <begin position="113"/>
        <end position="125"/>
    </location>
</feature>
<feature type="compositionally biased region" description="Low complexity" evidence="1">
    <location>
        <begin position="93"/>
        <end position="102"/>
    </location>
</feature>
<keyword evidence="2" id="KW-0812">Transmembrane</keyword>
<evidence type="ECO:0000313" key="4">
    <source>
        <dbReference type="EMBL" id="SLN50714.1"/>
    </source>
</evidence>
<feature type="compositionally biased region" description="Low complexity" evidence="1">
    <location>
        <begin position="184"/>
        <end position="195"/>
    </location>
</feature>
<keyword evidence="2" id="KW-1133">Transmembrane helix</keyword>
<dbReference type="RefSeq" id="WP_085822929.1">
    <property type="nucleotide sequence ID" value="NZ_FWFP01000006.1"/>
</dbReference>
<reference evidence="5" key="1">
    <citation type="submission" date="2017-03" db="EMBL/GenBank/DDBJ databases">
        <authorList>
            <person name="Rodrigo-Torres L."/>
            <person name="Arahal R.D."/>
            <person name="Lucena T."/>
        </authorList>
    </citation>
    <scope>NUCLEOTIDE SEQUENCE [LARGE SCALE GENOMIC DNA]</scope>
    <source>
        <strain evidence="5">CECT 8411</strain>
    </source>
</reference>
<dbReference type="AlphaFoldDB" id="A0A1X6ZGL1"/>
<name>A0A1X6ZGL1_9RHOB</name>
<keyword evidence="5" id="KW-1185">Reference proteome</keyword>
<organism evidence="4 5">
    <name type="scientific">Ruegeria meonggei</name>
    <dbReference type="NCBI Taxonomy" id="1446476"/>
    <lineage>
        <taxon>Bacteria</taxon>
        <taxon>Pseudomonadati</taxon>
        <taxon>Pseudomonadota</taxon>
        <taxon>Alphaproteobacteria</taxon>
        <taxon>Rhodobacterales</taxon>
        <taxon>Roseobacteraceae</taxon>
        <taxon>Ruegeria</taxon>
    </lineage>
</organism>
<dbReference type="Pfam" id="PF13717">
    <property type="entry name" value="Zn_ribbon_4"/>
    <property type="match status" value="1"/>
</dbReference>
<feature type="compositionally biased region" description="Low complexity" evidence="1">
    <location>
        <begin position="42"/>
        <end position="55"/>
    </location>
</feature>
<evidence type="ECO:0000259" key="3">
    <source>
        <dbReference type="Pfam" id="PF13717"/>
    </source>
</evidence>
<gene>
    <name evidence="4" type="ORF">RUM8411_02408</name>
</gene>
<feature type="compositionally biased region" description="Basic and acidic residues" evidence="1">
    <location>
        <begin position="145"/>
        <end position="156"/>
    </location>
</feature>
<feature type="domain" description="Zinc finger/thioredoxin putative" evidence="3">
    <location>
        <begin position="1"/>
        <end position="36"/>
    </location>
</feature>
<proteinExistence type="predicted"/>
<dbReference type="OrthoDB" id="7159357at2"/>
<feature type="region of interest" description="Disordered" evidence="1">
    <location>
        <begin position="42"/>
        <end position="197"/>
    </location>
</feature>
<sequence length="260" mass="27449">MRLTCPNCSAQYEVPDEVIPEEGRDVQCSNCEKTWFQAKYPDAAEAQPAAPVAEETPAEPDPIPETPPEPTPEVSVEPEPTPEAAPEPESEPEAPAQQPAATGSVDPAVAGILREEAARESELRAQEGGSLESQPDLALDTPPEPDPKPPVEDLRASETSADAGQGDALPDVEAINSSLRGDDAPAQSDASQPAPRKSGGFMRGLALIVIIGIVLLLVYSNARQISEAVPQADPVLQSYVSFVDQARVWLEAQTSGTSQN</sequence>
<feature type="transmembrane region" description="Helical" evidence="2">
    <location>
        <begin position="200"/>
        <end position="219"/>
    </location>
</feature>
<protein>
    <recommendedName>
        <fullName evidence="3">Zinc finger/thioredoxin putative domain-containing protein</fullName>
    </recommendedName>
</protein>
<evidence type="ECO:0000256" key="2">
    <source>
        <dbReference type="SAM" id="Phobius"/>
    </source>
</evidence>
<evidence type="ECO:0000313" key="5">
    <source>
        <dbReference type="Proteomes" id="UP000193778"/>
    </source>
</evidence>
<dbReference type="EMBL" id="FWFP01000006">
    <property type="protein sequence ID" value="SLN50714.1"/>
    <property type="molecule type" value="Genomic_DNA"/>
</dbReference>
<dbReference type="NCBIfam" id="TIGR02098">
    <property type="entry name" value="MJ0042_CXXC"/>
    <property type="match status" value="1"/>
</dbReference>
<evidence type="ECO:0000256" key="1">
    <source>
        <dbReference type="SAM" id="MobiDB-lite"/>
    </source>
</evidence>
<dbReference type="Proteomes" id="UP000193778">
    <property type="component" value="Unassembled WGS sequence"/>
</dbReference>
<keyword evidence="2" id="KW-0472">Membrane</keyword>
<feature type="compositionally biased region" description="Pro residues" evidence="1">
    <location>
        <begin position="59"/>
        <end position="71"/>
    </location>
</feature>